<dbReference type="InterPro" id="IPR009100">
    <property type="entry name" value="AcylCoA_DH/oxidase_NM_dom_sf"/>
</dbReference>
<dbReference type="Gene3D" id="2.40.110.10">
    <property type="entry name" value="Butyryl-CoA Dehydrogenase, subunit A, domain 2"/>
    <property type="match status" value="1"/>
</dbReference>
<proteinExistence type="predicted"/>
<dbReference type="Gene3D" id="1.20.140.10">
    <property type="entry name" value="Butyryl-CoA Dehydrogenase, subunit A, domain 3"/>
    <property type="match status" value="1"/>
</dbReference>
<feature type="domain" description="Acyl-CoA dehydrogenase C-terminal" evidence="3">
    <location>
        <begin position="253"/>
        <end position="383"/>
    </location>
</feature>
<dbReference type="InterPro" id="IPR036250">
    <property type="entry name" value="AcylCo_DH-like_C"/>
</dbReference>
<dbReference type="Pfam" id="PF02771">
    <property type="entry name" value="Acyl-CoA_dh_N"/>
    <property type="match status" value="1"/>
</dbReference>
<dbReference type="PIRSF" id="PIRSF016578">
    <property type="entry name" value="HsaA"/>
    <property type="match status" value="1"/>
</dbReference>
<evidence type="ECO:0000313" key="4">
    <source>
        <dbReference type="EMBL" id="SFP43425.1"/>
    </source>
</evidence>
<dbReference type="EMBL" id="FOWW01000002">
    <property type="protein sequence ID" value="SFP43425.1"/>
    <property type="molecule type" value="Genomic_DNA"/>
</dbReference>
<dbReference type="Gene3D" id="1.10.540.10">
    <property type="entry name" value="Acyl-CoA dehydrogenase/oxidase, N-terminal domain"/>
    <property type="match status" value="1"/>
</dbReference>
<dbReference type="GO" id="GO:0003995">
    <property type="term" value="F:acyl-CoA dehydrogenase activity"/>
    <property type="evidence" value="ECO:0007669"/>
    <property type="project" value="TreeGrafter"/>
</dbReference>
<evidence type="ECO:0000313" key="5">
    <source>
        <dbReference type="Proteomes" id="UP000198727"/>
    </source>
</evidence>
<organism evidence="4 5">
    <name type="scientific">Amycolatopsis arida</name>
    <dbReference type="NCBI Taxonomy" id="587909"/>
    <lineage>
        <taxon>Bacteria</taxon>
        <taxon>Bacillati</taxon>
        <taxon>Actinomycetota</taxon>
        <taxon>Actinomycetes</taxon>
        <taxon>Pseudonocardiales</taxon>
        <taxon>Pseudonocardiaceae</taxon>
        <taxon>Amycolatopsis</taxon>
    </lineage>
</organism>
<dbReference type="OrthoDB" id="3402961at2"/>
<dbReference type="PANTHER" id="PTHR43884">
    <property type="entry name" value="ACYL-COA DEHYDROGENASE"/>
    <property type="match status" value="1"/>
</dbReference>
<dbReference type="Proteomes" id="UP000198727">
    <property type="component" value="Unassembled WGS sequence"/>
</dbReference>
<dbReference type="SUPFAM" id="SSF47203">
    <property type="entry name" value="Acyl-CoA dehydrogenase C-terminal domain-like"/>
    <property type="match status" value="1"/>
</dbReference>
<dbReference type="InterPro" id="IPR037069">
    <property type="entry name" value="AcylCoA_DH/ox_N_sf"/>
</dbReference>
<dbReference type="AlphaFoldDB" id="A0A1I5QAZ1"/>
<keyword evidence="4" id="KW-0503">Monooxygenase</keyword>
<dbReference type="InterPro" id="IPR013786">
    <property type="entry name" value="AcylCoA_DH/ox_N"/>
</dbReference>
<dbReference type="PANTHER" id="PTHR43884:SF12">
    <property type="entry name" value="ISOVALERYL-COA DEHYDROGENASE, MITOCHONDRIAL-RELATED"/>
    <property type="match status" value="1"/>
</dbReference>
<accession>A0A1I5QAZ1</accession>
<reference evidence="5" key="1">
    <citation type="submission" date="2016-10" db="EMBL/GenBank/DDBJ databases">
        <authorList>
            <person name="Varghese N."/>
            <person name="Submissions S."/>
        </authorList>
    </citation>
    <scope>NUCLEOTIDE SEQUENCE [LARGE SCALE GENOMIC DNA]</scope>
    <source>
        <strain evidence="5">CGMCC 4.5579</strain>
    </source>
</reference>
<dbReference type="GO" id="GO:0004497">
    <property type="term" value="F:monooxygenase activity"/>
    <property type="evidence" value="ECO:0007669"/>
    <property type="project" value="UniProtKB-KW"/>
</dbReference>
<dbReference type="STRING" id="587909.SAMN05421810_102572"/>
<sequence length="402" mass="43058">MSPTPLPPEPGLTPDELVARAEALVPALVERQAETEKRTYYAEDTHKLFTDSGFYRILVPRRYGGYEFGLDTFMRVAMTLARGCPSTGWMFCLGAGHALIAATIFDESAQHELFRDGNFICPLVIGPGGTAERTAEGEWLLNGTWSYGSGAPYATHFAGIAIASGAQGNAPHPVLFVAPRDRWTRLDDWGNLLGLRGSGSHSVTFDNATIPDHFVIESDLNSIDVTSGTPGLALHGNPQYSAAPLSAMCIEGASLAVGMAQGALDAYADLMRTKTTLGPIVVPRLEDPDFQRWYGQAAGQIAAAEAATLGAIRKWDEACAQGPFTPDKDLRIALVCREAAELAWRAVDDIIFPTAGTSSAVRAGERIERVWRDMSTGHSHVGFAVVLTTVVARGLAQIELAA</sequence>
<feature type="domain" description="Acyl-CoA dehydrogenase/oxidase N-terminal" evidence="2">
    <location>
        <begin position="29"/>
        <end position="100"/>
    </location>
</feature>
<gene>
    <name evidence="4" type="ORF">SAMN05421810_102572</name>
</gene>
<dbReference type="Pfam" id="PF08028">
    <property type="entry name" value="Acyl-CoA_dh_2"/>
    <property type="match status" value="1"/>
</dbReference>
<name>A0A1I5QAZ1_9PSEU</name>
<dbReference type="SUPFAM" id="SSF56645">
    <property type="entry name" value="Acyl-CoA dehydrogenase NM domain-like"/>
    <property type="match status" value="1"/>
</dbReference>
<keyword evidence="5" id="KW-1185">Reference proteome</keyword>
<dbReference type="GO" id="GO:0050660">
    <property type="term" value="F:flavin adenine dinucleotide binding"/>
    <property type="evidence" value="ECO:0007669"/>
    <property type="project" value="InterPro"/>
</dbReference>
<evidence type="ECO:0000256" key="1">
    <source>
        <dbReference type="ARBA" id="ARBA00023002"/>
    </source>
</evidence>
<evidence type="ECO:0000259" key="2">
    <source>
        <dbReference type="Pfam" id="PF02771"/>
    </source>
</evidence>
<protein>
    <submittedName>
        <fullName evidence="4">3-hydroxy-9,10-secoandrosta-1,3,5(10)-triene-9,17-dione monooxygenase</fullName>
    </submittedName>
</protein>
<dbReference type="InterPro" id="IPR013107">
    <property type="entry name" value="Acyl-CoA_DH_C"/>
</dbReference>
<dbReference type="InterPro" id="IPR046373">
    <property type="entry name" value="Acyl-CoA_Oxase/DH_mid-dom_sf"/>
</dbReference>
<keyword evidence="1" id="KW-0560">Oxidoreductase</keyword>
<evidence type="ECO:0000259" key="3">
    <source>
        <dbReference type="Pfam" id="PF08028"/>
    </source>
</evidence>